<dbReference type="OrthoDB" id="7690434at2759"/>
<dbReference type="PANTHER" id="PTHR12433">
    <property type="entry name" value="MEDIATOR OF RNA POLYMERASE II TRANSCRIPTION SUBUNIT 25"/>
    <property type="match status" value="1"/>
</dbReference>
<feature type="domain" description="Mediator of RNA polymerase II transcription subunit 25 von Willebrand factor type A" evidence="4">
    <location>
        <begin position="5"/>
        <end position="145"/>
    </location>
</feature>
<evidence type="ECO:0000313" key="5">
    <source>
        <dbReference type="EMBL" id="KAF3437887.1"/>
    </source>
</evidence>
<evidence type="ECO:0000256" key="1">
    <source>
        <dbReference type="ARBA" id="ARBA00009102"/>
    </source>
</evidence>
<dbReference type="EMBL" id="VOIH02000009">
    <property type="protein sequence ID" value="KAF3437887.1"/>
    <property type="molecule type" value="Genomic_DNA"/>
</dbReference>
<comment type="similarity">
    <text evidence="1">Belongs to the Mediator complex subunit 25 family.</text>
</comment>
<evidence type="ECO:0000313" key="6">
    <source>
        <dbReference type="Proteomes" id="UP000796880"/>
    </source>
</evidence>
<gene>
    <name evidence="5" type="ORF">FNV43_RR20643</name>
</gene>
<dbReference type="GO" id="GO:0045944">
    <property type="term" value="P:positive regulation of transcription by RNA polymerase II"/>
    <property type="evidence" value="ECO:0007669"/>
    <property type="project" value="TreeGrafter"/>
</dbReference>
<evidence type="ECO:0000256" key="3">
    <source>
        <dbReference type="SAM" id="MobiDB-lite"/>
    </source>
</evidence>
<dbReference type="Proteomes" id="UP000796880">
    <property type="component" value="Unassembled WGS sequence"/>
</dbReference>
<feature type="compositionally biased region" description="Polar residues" evidence="3">
    <location>
        <begin position="494"/>
        <end position="526"/>
    </location>
</feature>
<dbReference type="GO" id="GO:0016592">
    <property type="term" value="C:mediator complex"/>
    <property type="evidence" value="ECO:0007669"/>
    <property type="project" value="TreeGrafter"/>
</dbReference>
<keyword evidence="6" id="KW-1185">Reference proteome</keyword>
<organism evidence="5 6">
    <name type="scientific">Rhamnella rubrinervis</name>
    <dbReference type="NCBI Taxonomy" id="2594499"/>
    <lineage>
        <taxon>Eukaryota</taxon>
        <taxon>Viridiplantae</taxon>
        <taxon>Streptophyta</taxon>
        <taxon>Embryophyta</taxon>
        <taxon>Tracheophyta</taxon>
        <taxon>Spermatophyta</taxon>
        <taxon>Magnoliopsida</taxon>
        <taxon>eudicotyledons</taxon>
        <taxon>Gunneridae</taxon>
        <taxon>Pentapetalae</taxon>
        <taxon>rosids</taxon>
        <taxon>fabids</taxon>
        <taxon>Rosales</taxon>
        <taxon>Rhamnaceae</taxon>
        <taxon>rhamnoid group</taxon>
        <taxon>Rhamneae</taxon>
        <taxon>Rhamnella</taxon>
    </lineage>
</organism>
<sequence length="732" mass="80141">MAVKWLVVVVDGTAATRPFWPTILSDYLDRILRYFCLQTQLQESFADSIVELGLIEYKSHGLDKGWLVQPSSWTRDVNKFMEWLAALPFNGGALTESAIAEGLAEALVMFPKQPNGVETYQQQVAVGGGERHCILVASSNPNSLPRPLYMPIIKNGGFLGLQTEWCLGDVETVANSYAQGNDKTSEVGSVNNNDGNDEKPDFFVLISEKFPEAKAAILLNNQRQQIISTSHHVSLEFDSNSSSLSQCGDDLLGPVLSEEDMDFLWEILNEPTPAIQHSPAESIGEVEPAATVVSSAAEIQPVPSTTTNTVSATNTAQRTPQTYSSSPLLASYQCQINQYEAMSMAEIMALDYQSFNNDHHLHAHHSDNDRFSSQFLRSSIIESHQASESSGASVLVHDQTRFINGGRTVLQSQHHDHQTSMSSPPLLIPELETLMGTLMQQSTEKTTSSGSLYITDHYFVAPTINASGSSSMTFHHQHYLEWSFPVPRDHLPKSSAQTTSSAGSPRVSASTSSGAVNIRITNSRSRVPQPYSGAPRSSWGNYNNNNGNHNLQQRSVPGPKALTRSRRSDQGGRVLSINNGNHHQVGAFKNHMEELYGGAGSSTHASTAGNRPPGINGGMGPFVVPNVVYENERYEPAWSGSISAQYQEQLILVSRAKCIRFNLGSQTLIFSPTKTDLRFMGTLFHEEHPEYKDEAPIGQFPEARGRQQTEEAAAYGGALAWALLSSNGFQYS</sequence>
<feature type="region of interest" description="Disordered" evidence="3">
    <location>
        <begin position="491"/>
        <end position="580"/>
    </location>
</feature>
<dbReference type="GO" id="GO:0005667">
    <property type="term" value="C:transcription regulator complex"/>
    <property type="evidence" value="ECO:0007669"/>
    <property type="project" value="TreeGrafter"/>
</dbReference>
<evidence type="ECO:0000259" key="4">
    <source>
        <dbReference type="Pfam" id="PF11265"/>
    </source>
</evidence>
<protein>
    <recommendedName>
        <fullName evidence="2">Mediator of RNA polymerase II transcription subunit 25</fullName>
    </recommendedName>
</protein>
<dbReference type="PANTHER" id="PTHR12433:SF12">
    <property type="entry name" value="MEDIATOR OF RNA POLYMERASE II TRANSCRIPTION SUBUNIT 25"/>
    <property type="match status" value="1"/>
</dbReference>
<comment type="caution">
    <text evidence="5">The sequence shown here is derived from an EMBL/GenBank/DDBJ whole genome shotgun (WGS) entry which is preliminary data.</text>
</comment>
<evidence type="ECO:0000256" key="2">
    <source>
        <dbReference type="ARBA" id="ARBA00019694"/>
    </source>
</evidence>
<dbReference type="AlphaFoldDB" id="A0A8K0E6X0"/>
<dbReference type="InterPro" id="IPR021419">
    <property type="entry name" value="Mediator_Med25_VWA"/>
</dbReference>
<accession>A0A8K0E6X0</accession>
<dbReference type="Pfam" id="PF11265">
    <property type="entry name" value="Med25_VWA"/>
    <property type="match status" value="1"/>
</dbReference>
<proteinExistence type="inferred from homology"/>
<name>A0A8K0E6X0_9ROSA</name>
<reference evidence="5" key="1">
    <citation type="submission" date="2020-03" db="EMBL/GenBank/DDBJ databases">
        <title>A high-quality chromosome-level genome assembly of a woody plant with both climbing and erect habits, Rhamnella rubrinervis.</title>
        <authorList>
            <person name="Lu Z."/>
            <person name="Yang Y."/>
            <person name="Zhu X."/>
            <person name="Sun Y."/>
        </authorList>
    </citation>
    <scope>NUCLEOTIDE SEQUENCE</scope>
    <source>
        <strain evidence="5">BYM</strain>
        <tissue evidence="5">Leaf</tissue>
    </source>
</reference>
<feature type="compositionally biased region" description="Low complexity" evidence="3">
    <location>
        <begin position="540"/>
        <end position="550"/>
    </location>
</feature>
<feature type="region of interest" description="Disordered" evidence="3">
    <location>
        <begin position="598"/>
        <end position="617"/>
    </location>
</feature>